<name>A0A9D9GY88_9BACT</name>
<dbReference type="SUPFAM" id="SSF55961">
    <property type="entry name" value="Bet v1-like"/>
    <property type="match status" value="1"/>
</dbReference>
<reference evidence="1" key="1">
    <citation type="submission" date="2020-10" db="EMBL/GenBank/DDBJ databases">
        <authorList>
            <person name="Gilroy R."/>
        </authorList>
    </citation>
    <scope>NUCLEOTIDE SEQUENCE</scope>
    <source>
        <strain evidence="1">15467</strain>
    </source>
</reference>
<reference evidence="1" key="2">
    <citation type="journal article" date="2021" name="PeerJ">
        <title>Extensive microbial diversity within the chicken gut microbiome revealed by metagenomics and culture.</title>
        <authorList>
            <person name="Gilroy R."/>
            <person name="Ravi A."/>
            <person name="Getino M."/>
            <person name="Pursley I."/>
            <person name="Horton D.L."/>
            <person name="Alikhan N.F."/>
            <person name="Baker D."/>
            <person name="Gharbi K."/>
            <person name="Hall N."/>
            <person name="Watson M."/>
            <person name="Adriaenssens E.M."/>
            <person name="Foster-Nyarko E."/>
            <person name="Jarju S."/>
            <person name="Secka A."/>
            <person name="Antonio M."/>
            <person name="Oren A."/>
            <person name="Chaudhuri R.R."/>
            <person name="La Ragione R."/>
            <person name="Hildebrand F."/>
            <person name="Pallen M.J."/>
        </authorList>
    </citation>
    <scope>NUCLEOTIDE SEQUENCE</scope>
    <source>
        <strain evidence="1">15467</strain>
    </source>
</reference>
<dbReference type="AlphaFoldDB" id="A0A9D9GY88"/>
<dbReference type="Proteomes" id="UP000823635">
    <property type="component" value="Unassembled WGS sequence"/>
</dbReference>
<evidence type="ECO:0008006" key="3">
    <source>
        <dbReference type="Google" id="ProtNLM"/>
    </source>
</evidence>
<comment type="caution">
    <text evidence="1">The sequence shown here is derived from an EMBL/GenBank/DDBJ whole genome shotgun (WGS) entry which is preliminary data.</text>
</comment>
<sequence length="149" mass="16666">MKDTHVTGKTVAIRQPAHLLYAAFSDLRNFVERLPEDKKQGIKATQDTIEGTVKGISMGVKIVERTPFSHIRIADFSESGAPPIFPFELNLYFAVRDEQTTDFHMELNAELSFMFKVMIGGKLQEGIDKITEQLAMAAEGKMPVSDFSL</sequence>
<protein>
    <recommendedName>
        <fullName evidence="3">Polyketide cyclase</fullName>
    </recommendedName>
</protein>
<evidence type="ECO:0000313" key="1">
    <source>
        <dbReference type="EMBL" id="MBO8428348.1"/>
    </source>
</evidence>
<accession>A0A9D9GY88</accession>
<organism evidence="1 2">
    <name type="scientific">Candidatus Egerieousia excrementavium</name>
    <dbReference type="NCBI Taxonomy" id="2840778"/>
    <lineage>
        <taxon>Bacteria</taxon>
        <taxon>Pseudomonadati</taxon>
        <taxon>Bacteroidota</taxon>
        <taxon>Bacteroidia</taxon>
        <taxon>Bacteroidales</taxon>
        <taxon>Candidatus Egerieousia</taxon>
    </lineage>
</organism>
<dbReference type="EMBL" id="JADINB010000006">
    <property type="protein sequence ID" value="MBO8428348.1"/>
    <property type="molecule type" value="Genomic_DNA"/>
</dbReference>
<gene>
    <name evidence="1" type="ORF">IAC68_00230</name>
</gene>
<proteinExistence type="predicted"/>
<evidence type="ECO:0000313" key="2">
    <source>
        <dbReference type="Proteomes" id="UP000823635"/>
    </source>
</evidence>